<evidence type="ECO:0000256" key="1">
    <source>
        <dbReference type="SAM" id="MobiDB-lite"/>
    </source>
</evidence>
<dbReference type="Proteomes" id="UP000706151">
    <property type="component" value="Unassembled WGS sequence"/>
</dbReference>
<dbReference type="EMBL" id="JADJOT010000011">
    <property type="protein sequence ID" value="MBK7955729.1"/>
    <property type="molecule type" value="Genomic_DNA"/>
</dbReference>
<gene>
    <name evidence="2" type="ORF">IPK02_18280</name>
</gene>
<evidence type="ECO:0000313" key="3">
    <source>
        <dbReference type="Proteomes" id="UP000706151"/>
    </source>
</evidence>
<accession>A0A935TCW2</accession>
<proteinExistence type="predicted"/>
<protein>
    <submittedName>
        <fullName evidence="2">Uncharacterized protein</fullName>
    </submittedName>
</protein>
<feature type="compositionally biased region" description="Basic residues" evidence="1">
    <location>
        <begin position="56"/>
        <end position="65"/>
    </location>
</feature>
<evidence type="ECO:0000313" key="2">
    <source>
        <dbReference type="EMBL" id="MBK7955729.1"/>
    </source>
</evidence>
<dbReference type="AlphaFoldDB" id="A0A935TCW2"/>
<feature type="region of interest" description="Disordered" evidence="1">
    <location>
        <begin position="42"/>
        <end position="65"/>
    </location>
</feature>
<reference evidence="2 3" key="1">
    <citation type="submission" date="2020-10" db="EMBL/GenBank/DDBJ databases">
        <title>Connecting structure to function with the recovery of over 1000 high-quality activated sludge metagenome-assembled genomes encoding full-length rRNA genes using long-read sequencing.</title>
        <authorList>
            <person name="Singleton C.M."/>
            <person name="Petriglieri F."/>
            <person name="Kristensen J.M."/>
            <person name="Kirkegaard R.H."/>
            <person name="Michaelsen T.Y."/>
            <person name="Andersen M.H."/>
            <person name="Karst S.M."/>
            <person name="Dueholm M.S."/>
            <person name="Nielsen P.H."/>
            <person name="Albertsen M."/>
        </authorList>
    </citation>
    <scope>NUCLEOTIDE SEQUENCE [LARGE SCALE GENOMIC DNA]</scope>
    <source>
        <strain evidence="2">Fred_18-Q3-R57-64_BAT3C.720</strain>
    </source>
</reference>
<sequence>MKDFHPATTDDEVLQEVWRIKDETAKRFRSVADYVQSLHRLSPASPVMPNSTLQGTRRKRRASEL</sequence>
<comment type="caution">
    <text evidence="2">The sequence shown here is derived from an EMBL/GenBank/DDBJ whole genome shotgun (WGS) entry which is preliminary data.</text>
</comment>
<organism evidence="2 3">
    <name type="scientific">Candidatus Accumulibacter affinis</name>
    <dbReference type="NCBI Taxonomy" id="2954384"/>
    <lineage>
        <taxon>Bacteria</taxon>
        <taxon>Pseudomonadati</taxon>
        <taxon>Pseudomonadota</taxon>
        <taxon>Betaproteobacteria</taxon>
        <taxon>Candidatus Accumulibacter</taxon>
    </lineage>
</organism>
<name>A0A935TCW2_9PROT</name>